<dbReference type="InterPro" id="IPR025723">
    <property type="entry name" value="ArsA/GET3_ATPase-like"/>
</dbReference>
<evidence type="ECO:0000256" key="4">
    <source>
        <dbReference type="ARBA" id="ARBA00022741"/>
    </source>
</evidence>
<dbReference type="GO" id="GO:0016887">
    <property type="term" value="F:ATP hydrolysis activity"/>
    <property type="evidence" value="ECO:0000318"/>
    <property type="project" value="GO_Central"/>
</dbReference>
<dbReference type="RefSeq" id="XP_001304929.1">
    <property type="nucleotide sequence ID" value="XM_001304928.1"/>
</dbReference>
<evidence type="ECO:0000256" key="1">
    <source>
        <dbReference type="ARBA" id="ARBA00011040"/>
    </source>
</evidence>
<evidence type="ECO:0000256" key="6">
    <source>
        <dbReference type="ARBA" id="ARBA00022824"/>
    </source>
</evidence>
<feature type="domain" description="ArsA/GET3 Anion-transporting ATPase-like" evidence="8">
    <location>
        <begin position="14"/>
        <end position="81"/>
    </location>
</feature>
<dbReference type="OrthoDB" id="1770at2759"/>
<organism evidence="9 10">
    <name type="scientific">Trichomonas vaginalis (strain ATCC PRA-98 / G3)</name>
    <dbReference type="NCBI Taxonomy" id="412133"/>
    <lineage>
        <taxon>Eukaryota</taxon>
        <taxon>Metamonada</taxon>
        <taxon>Parabasalia</taxon>
        <taxon>Trichomonadida</taxon>
        <taxon>Trichomonadidae</taxon>
        <taxon>Trichomonas</taxon>
    </lineage>
</organism>
<evidence type="ECO:0000313" key="9">
    <source>
        <dbReference type="EMBL" id="EAX91999.1"/>
    </source>
</evidence>
<dbReference type="VEuPathDB" id="TrichDB:TVAGG3_0315920"/>
<gene>
    <name evidence="9" type="ORF">TVAG_001690</name>
</gene>
<sequence length="297" mass="33505">MSSELPFLDSPTYKWIMVGGKGGVGKTSTSCSIAIALAKKRQRVLLISTDPASNIGDAFQQHFTSSPTLVNGFTNLWAMEAPETISDNGDEQFEQISSMPGIDEFNALTQLFNSVDKDDYDVVVYDTAPTGHTMRLLQLPTKSFFTNSGLFNPSMLSSISSLLGPNFDVSDKFNRLTSLMENARKRLTNPQECTFVCVLLPEFLPLYETERLITFLQEQNIESHCLVVNQVLQEQMVEECPFCHKRYLNQQKYLTDIEELYGEEFRIAKIPLLDEEVKGIEAIKRFSEKLAPLMSPQ</sequence>
<dbReference type="eggNOG" id="KOG2825">
    <property type="taxonomic scope" value="Eukaryota"/>
</dbReference>
<keyword evidence="4" id="KW-0547">Nucleotide-binding</keyword>
<dbReference type="AlphaFoldDB" id="A2FSX7"/>
<dbReference type="EMBL" id="DS113997">
    <property type="protein sequence ID" value="EAX91999.1"/>
    <property type="molecule type" value="Genomic_DNA"/>
</dbReference>
<evidence type="ECO:0000313" key="10">
    <source>
        <dbReference type="Proteomes" id="UP000001542"/>
    </source>
</evidence>
<accession>A2FSX7</accession>
<dbReference type="VEuPathDB" id="TrichDB:TVAG_001690"/>
<keyword evidence="6" id="KW-0256">Endoplasmic reticulum</keyword>
<dbReference type="FunCoup" id="A2FSX7">
    <property type="interactions" value="692"/>
</dbReference>
<dbReference type="Pfam" id="PF02374">
    <property type="entry name" value="ArsA_ATPase"/>
    <property type="match status" value="2"/>
</dbReference>
<dbReference type="Proteomes" id="UP000001542">
    <property type="component" value="Unassembled WGS sequence"/>
</dbReference>
<dbReference type="GO" id="GO:0071816">
    <property type="term" value="P:tail-anchored membrane protein insertion into ER membrane"/>
    <property type="evidence" value="ECO:0000318"/>
    <property type="project" value="GO_Central"/>
</dbReference>
<dbReference type="PANTHER" id="PTHR10803">
    <property type="entry name" value="ARSENICAL PUMP-DRIVING ATPASE ARSENITE-TRANSLOCATING ATPASE"/>
    <property type="match status" value="1"/>
</dbReference>
<dbReference type="NCBIfam" id="TIGR00345">
    <property type="entry name" value="GET3_arsA_TRC40"/>
    <property type="match status" value="1"/>
</dbReference>
<dbReference type="KEGG" id="tva:4749704"/>
<evidence type="ECO:0000256" key="5">
    <source>
        <dbReference type="ARBA" id="ARBA00022801"/>
    </source>
</evidence>
<comment type="similarity">
    <text evidence="1">Belongs to the arsA ATPase family.</text>
</comment>
<dbReference type="PANTHER" id="PTHR10803:SF3">
    <property type="entry name" value="ATPASE GET3"/>
    <property type="match status" value="1"/>
</dbReference>
<dbReference type="GO" id="GO:0005524">
    <property type="term" value="F:ATP binding"/>
    <property type="evidence" value="ECO:0007669"/>
    <property type="project" value="UniProtKB-KW"/>
</dbReference>
<evidence type="ECO:0000256" key="3">
    <source>
        <dbReference type="ARBA" id="ARBA00022490"/>
    </source>
</evidence>
<dbReference type="SUPFAM" id="SSF52540">
    <property type="entry name" value="P-loop containing nucleoside triphosphate hydrolases"/>
    <property type="match status" value="1"/>
</dbReference>
<reference evidence="9" key="2">
    <citation type="journal article" date="2007" name="Science">
        <title>Draft genome sequence of the sexually transmitted pathogen Trichomonas vaginalis.</title>
        <authorList>
            <person name="Carlton J.M."/>
            <person name="Hirt R.P."/>
            <person name="Silva J.C."/>
            <person name="Delcher A.L."/>
            <person name="Schatz M."/>
            <person name="Zhao Q."/>
            <person name="Wortman J.R."/>
            <person name="Bidwell S.L."/>
            <person name="Alsmark U.C.M."/>
            <person name="Besteiro S."/>
            <person name="Sicheritz-Ponten T."/>
            <person name="Noel C.J."/>
            <person name="Dacks J.B."/>
            <person name="Foster P.G."/>
            <person name="Simillion C."/>
            <person name="Van de Peer Y."/>
            <person name="Miranda-Saavedra D."/>
            <person name="Barton G.J."/>
            <person name="Westrop G.D."/>
            <person name="Mueller S."/>
            <person name="Dessi D."/>
            <person name="Fiori P.L."/>
            <person name="Ren Q."/>
            <person name="Paulsen I."/>
            <person name="Zhang H."/>
            <person name="Bastida-Corcuera F.D."/>
            <person name="Simoes-Barbosa A."/>
            <person name="Brown M.T."/>
            <person name="Hayes R.D."/>
            <person name="Mukherjee M."/>
            <person name="Okumura C.Y."/>
            <person name="Schneider R."/>
            <person name="Smith A.J."/>
            <person name="Vanacova S."/>
            <person name="Villalvazo M."/>
            <person name="Haas B.J."/>
            <person name="Pertea M."/>
            <person name="Feldblyum T.V."/>
            <person name="Utterback T.R."/>
            <person name="Shu C.L."/>
            <person name="Osoegawa K."/>
            <person name="de Jong P.J."/>
            <person name="Hrdy I."/>
            <person name="Horvathova L."/>
            <person name="Zubacova Z."/>
            <person name="Dolezal P."/>
            <person name="Malik S.B."/>
            <person name="Logsdon J.M. Jr."/>
            <person name="Henze K."/>
            <person name="Gupta A."/>
            <person name="Wang C.C."/>
            <person name="Dunne R.L."/>
            <person name="Upcroft J.A."/>
            <person name="Upcroft P."/>
            <person name="White O."/>
            <person name="Salzberg S.L."/>
            <person name="Tang P."/>
            <person name="Chiu C.-H."/>
            <person name="Lee Y.-S."/>
            <person name="Embley T.M."/>
            <person name="Coombs G.H."/>
            <person name="Mottram J.C."/>
            <person name="Tachezy J."/>
            <person name="Fraser-Liggett C.M."/>
            <person name="Johnson P.J."/>
        </authorList>
    </citation>
    <scope>NUCLEOTIDE SEQUENCE [LARGE SCALE GENOMIC DNA]</scope>
    <source>
        <strain evidence="9">G3</strain>
    </source>
</reference>
<keyword evidence="3" id="KW-0963">Cytoplasm</keyword>
<keyword evidence="10" id="KW-1185">Reference proteome</keyword>
<dbReference type="SMR" id="A2FSX7"/>
<dbReference type="FunFam" id="3.40.50.300:FF:001459">
    <property type="entry name" value="ATPase ASNA1 homolog"/>
    <property type="match status" value="1"/>
</dbReference>
<evidence type="ECO:0000256" key="2">
    <source>
        <dbReference type="ARBA" id="ARBA00022448"/>
    </source>
</evidence>
<dbReference type="OMA" id="MDAPYEF"/>
<feature type="domain" description="ArsA/GET3 Anion-transporting ATPase-like" evidence="8">
    <location>
        <begin position="92"/>
        <end position="290"/>
    </location>
</feature>
<reference evidence="9" key="1">
    <citation type="submission" date="2006-10" db="EMBL/GenBank/DDBJ databases">
        <authorList>
            <person name="Amadeo P."/>
            <person name="Zhao Q."/>
            <person name="Wortman J."/>
            <person name="Fraser-Liggett C."/>
            <person name="Carlton J."/>
        </authorList>
    </citation>
    <scope>NUCLEOTIDE SEQUENCE</scope>
    <source>
        <strain evidence="9">G3</strain>
    </source>
</reference>
<dbReference type="GO" id="GO:0043529">
    <property type="term" value="C:GET complex"/>
    <property type="evidence" value="ECO:0000318"/>
    <property type="project" value="GO_Central"/>
</dbReference>
<keyword evidence="5" id="KW-0378">Hydrolase</keyword>
<keyword evidence="2" id="KW-0813">Transport</keyword>
<dbReference type="InterPro" id="IPR027417">
    <property type="entry name" value="P-loop_NTPase"/>
</dbReference>
<protein>
    <recommendedName>
        <fullName evidence="8">ArsA/GET3 Anion-transporting ATPase-like domain-containing protein</fullName>
    </recommendedName>
</protein>
<proteinExistence type="inferred from homology"/>
<dbReference type="STRING" id="5722.A2FSX7"/>
<keyword evidence="7" id="KW-0067">ATP-binding</keyword>
<dbReference type="Gene3D" id="3.40.50.300">
    <property type="entry name" value="P-loop containing nucleotide triphosphate hydrolases"/>
    <property type="match status" value="1"/>
</dbReference>
<dbReference type="CDD" id="cd02035">
    <property type="entry name" value="ArsA"/>
    <property type="match status" value="1"/>
</dbReference>
<evidence type="ECO:0000256" key="7">
    <source>
        <dbReference type="ARBA" id="ARBA00022840"/>
    </source>
</evidence>
<dbReference type="InterPro" id="IPR016300">
    <property type="entry name" value="ATPase_ArsA/GET3"/>
</dbReference>
<evidence type="ECO:0000259" key="8">
    <source>
        <dbReference type="Pfam" id="PF02374"/>
    </source>
</evidence>
<name>A2FSX7_TRIV3</name>
<dbReference type="InParanoid" id="A2FSX7"/>